<dbReference type="EMBL" id="CP023777">
    <property type="protein sequence ID" value="ATL47418.1"/>
    <property type="molecule type" value="Genomic_DNA"/>
</dbReference>
<proteinExistence type="predicted"/>
<gene>
    <name evidence="1" type="ORF">COR50_09680</name>
</gene>
<evidence type="ECO:0000313" key="2">
    <source>
        <dbReference type="Proteomes" id="UP000220133"/>
    </source>
</evidence>
<keyword evidence="2" id="KW-1185">Reference proteome</keyword>
<dbReference type="Proteomes" id="UP000220133">
    <property type="component" value="Chromosome"/>
</dbReference>
<sequence length="100" mass="10796">MSLIVRGSELGSSHQQGLGILGQSIKKRTGVSNTKNQVSGVNGLEARTSKGLGSWGKALKSAPGFRTRKIRFRVSMAWKLEPARATVSITLCNKMKRAIL</sequence>
<name>A0A291QTX0_9BACT</name>
<dbReference type="KEGG" id="cbae:COR50_09680"/>
<reference evidence="1 2" key="1">
    <citation type="submission" date="2017-10" db="EMBL/GenBank/DDBJ databases">
        <title>Paenichitinophaga pekingensis gen. nov., sp. nov., isolated from activated sludge.</title>
        <authorList>
            <person name="Jin D."/>
            <person name="Kong X."/>
            <person name="Deng Y."/>
            <person name="Bai Z."/>
        </authorList>
    </citation>
    <scope>NUCLEOTIDE SEQUENCE [LARGE SCALE GENOMIC DNA]</scope>
    <source>
        <strain evidence="1 2">13</strain>
    </source>
</reference>
<evidence type="ECO:0000313" key="1">
    <source>
        <dbReference type="EMBL" id="ATL47418.1"/>
    </source>
</evidence>
<accession>A0A291QTX0</accession>
<organism evidence="1 2">
    <name type="scientific">Chitinophaga caeni</name>
    <dbReference type="NCBI Taxonomy" id="2029983"/>
    <lineage>
        <taxon>Bacteria</taxon>
        <taxon>Pseudomonadati</taxon>
        <taxon>Bacteroidota</taxon>
        <taxon>Chitinophagia</taxon>
        <taxon>Chitinophagales</taxon>
        <taxon>Chitinophagaceae</taxon>
        <taxon>Chitinophaga</taxon>
    </lineage>
</organism>
<dbReference type="AlphaFoldDB" id="A0A291QTX0"/>
<protein>
    <submittedName>
        <fullName evidence="1">Uncharacterized protein</fullName>
    </submittedName>
</protein>